<sequence>MYRAKSAFELADRTGIRPRGLESDYTYIRPGRTKADVRGVDYLTGGEELLKYLDRLALEKLKQKKATAHALLSASSSTGGGAVPSKIKARCQGSLVNEHDEHQHKLFQHFGCGQRRQYQDKHCASAT</sequence>
<dbReference type="Proteomes" id="UP000006643">
    <property type="component" value="Unassembled WGS sequence"/>
</dbReference>
<keyword evidence="2" id="KW-1185">Reference proteome</keyword>
<dbReference type="KEGG" id="pif:PITG_16894"/>
<dbReference type="AlphaFoldDB" id="D0NUC4"/>
<accession>D0NUC4</accession>
<dbReference type="RefSeq" id="XP_002897321.1">
    <property type="nucleotide sequence ID" value="XM_002897275.1"/>
</dbReference>
<gene>
    <name evidence="1" type="ORF">PITG_16894</name>
</gene>
<evidence type="ECO:0000313" key="2">
    <source>
        <dbReference type="Proteomes" id="UP000006643"/>
    </source>
</evidence>
<reference evidence="2" key="1">
    <citation type="journal article" date="2009" name="Nature">
        <title>Genome sequence and analysis of the Irish potato famine pathogen Phytophthora infestans.</title>
        <authorList>
            <consortium name="The Broad Institute Genome Sequencing Platform"/>
            <person name="Haas B.J."/>
            <person name="Kamoun S."/>
            <person name="Zody M.C."/>
            <person name="Jiang R.H."/>
            <person name="Handsaker R.E."/>
            <person name="Cano L.M."/>
            <person name="Grabherr M."/>
            <person name="Kodira C.D."/>
            <person name="Raffaele S."/>
            <person name="Torto-Alalibo T."/>
            <person name="Bozkurt T.O."/>
            <person name="Ah-Fong A.M."/>
            <person name="Alvarado L."/>
            <person name="Anderson V.L."/>
            <person name="Armstrong M.R."/>
            <person name="Avrova A."/>
            <person name="Baxter L."/>
            <person name="Beynon J."/>
            <person name="Boevink P.C."/>
            <person name="Bollmann S.R."/>
            <person name="Bos J.I."/>
            <person name="Bulone V."/>
            <person name="Cai G."/>
            <person name="Cakir C."/>
            <person name="Carrington J.C."/>
            <person name="Chawner M."/>
            <person name="Conti L."/>
            <person name="Costanzo S."/>
            <person name="Ewan R."/>
            <person name="Fahlgren N."/>
            <person name="Fischbach M.A."/>
            <person name="Fugelstad J."/>
            <person name="Gilroy E.M."/>
            <person name="Gnerre S."/>
            <person name="Green P.J."/>
            <person name="Grenville-Briggs L.J."/>
            <person name="Griffith J."/>
            <person name="Grunwald N.J."/>
            <person name="Horn K."/>
            <person name="Horner N.R."/>
            <person name="Hu C.H."/>
            <person name="Huitema E."/>
            <person name="Jeong D.H."/>
            <person name="Jones A.M."/>
            <person name="Jones J.D."/>
            <person name="Jones R.W."/>
            <person name="Karlsson E.K."/>
            <person name="Kunjeti S.G."/>
            <person name="Lamour K."/>
            <person name="Liu Z."/>
            <person name="Ma L."/>
            <person name="Maclean D."/>
            <person name="Chibucos M.C."/>
            <person name="McDonald H."/>
            <person name="McWalters J."/>
            <person name="Meijer H.J."/>
            <person name="Morgan W."/>
            <person name="Morris P.F."/>
            <person name="Munro C.A."/>
            <person name="O'Neill K."/>
            <person name="Ospina-Giraldo M."/>
            <person name="Pinzon A."/>
            <person name="Pritchard L."/>
            <person name="Ramsahoye B."/>
            <person name="Ren Q."/>
            <person name="Restrepo S."/>
            <person name="Roy S."/>
            <person name="Sadanandom A."/>
            <person name="Savidor A."/>
            <person name="Schornack S."/>
            <person name="Schwartz D.C."/>
            <person name="Schumann U.D."/>
            <person name="Schwessinger B."/>
            <person name="Seyer L."/>
            <person name="Sharpe T."/>
            <person name="Silvar C."/>
            <person name="Song J."/>
            <person name="Studholme D.J."/>
            <person name="Sykes S."/>
            <person name="Thines M."/>
            <person name="van de Vondervoort P.J."/>
            <person name="Phuntumart V."/>
            <person name="Wawra S."/>
            <person name="Weide R."/>
            <person name="Win J."/>
            <person name="Young C."/>
            <person name="Zhou S."/>
            <person name="Fry W."/>
            <person name="Meyers B.C."/>
            <person name="van West P."/>
            <person name="Ristaino J."/>
            <person name="Govers F."/>
            <person name="Birch P.R."/>
            <person name="Whisson S.C."/>
            <person name="Judelson H.S."/>
            <person name="Nusbaum C."/>
        </authorList>
    </citation>
    <scope>NUCLEOTIDE SEQUENCE [LARGE SCALE GENOMIC DNA]</scope>
    <source>
        <strain evidence="2">T30-4</strain>
    </source>
</reference>
<proteinExistence type="predicted"/>
<dbReference type="eggNOG" id="ENOG502RGX3">
    <property type="taxonomic scope" value="Eukaryota"/>
</dbReference>
<dbReference type="PANTHER" id="PTHR37069:SF2">
    <property type="entry name" value="PIGGYBAC TRANSPOSABLE ELEMENT-DERIVED PROTEIN DOMAIN-CONTAINING PROTEIN"/>
    <property type="match status" value="1"/>
</dbReference>
<organism evidence="1 2">
    <name type="scientific">Phytophthora infestans (strain T30-4)</name>
    <name type="common">Potato late blight agent</name>
    <dbReference type="NCBI Taxonomy" id="403677"/>
    <lineage>
        <taxon>Eukaryota</taxon>
        <taxon>Sar</taxon>
        <taxon>Stramenopiles</taxon>
        <taxon>Oomycota</taxon>
        <taxon>Peronosporomycetes</taxon>
        <taxon>Peronosporales</taxon>
        <taxon>Peronosporaceae</taxon>
        <taxon>Phytophthora</taxon>
    </lineage>
</organism>
<dbReference type="VEuPathDB" id="FungiDB:PITG_16894"/>
<dbReference type="InParanoid" id="D0NUC4"/>
<dbReference type="OrthoDB" id="113522at2759"/>
<protein>
    <submittedName>
        <fullName evidence="1">Uncharacterized protein</fullName>
    </submittedName>
</protein>
<dbReference type="PANTHER" id="PTHR37069">
    <property type="entry name" value="DDE_TNP_1_7 DOMAIN-CONTAINING PROTEIN"/>
    <property type="match status" value="1"/>
</dbReference>
<dbReference type="GeneID" id="9469450"/>
<name>D0NUC4_PHYIT</name>
<evidence type="ECO:0000313" key="1">
    <source>
        <dbReference type="EMBL" id="EEY65257.1"/>
    </source>
</evidence>
<dbReference type="EMBL" id="DS028163">
    <property type="protein sequence ID" value="EEY65257.1"/>
    <property type="molecule type" value="Genomic_DNA"/>
</dbReference>
<dbReference type="HOGENOM" id="CLU_1974881_0_0_1"/>